<dbReference type="RefSeq" id="WP_166098741.1">
    <property type="nucleotide sequence ID" value="NZ_JAADJT010000001.1"/>
</dbReference>
<gene>
    <name evidence="3" type="ORF">GW587_03950</name>
</gene>
<dbReference type="Proteomes" id="UP000666369">
    <property type="component" value="Unassembled WGS sequence"/>
</dbReference>
<keyword evidence="3" id="KW-0482">Metalloprotease</keyword>
<keyword evidence="3" id="KW-0645">Protease</keyword>
<dbReference type="GO" id="GO:0008237">
    <property type="term" value="F:metallopeptidase activity"/>
    <property type="evidence" value="ECO:0007669"/>
    <property type="project" value="UniProtKB-KW"/>
</dbReference>
<dbReference type="EMBL" id="JAADJT010000001">
    <property type="protein sequence ID" value="NGZ83415.1"/>
    <property type="molecule type" value="Genomic_DNA"/>
</dbReference>
<feature type="transmembrane region" description="Helical" evidence="1">
    <location>
        <begin position="72"/>
        <end position="94"/>
    </location>
</feature>
<comment type="caution">
    <text evidence="3">The sequence shown here is derived from an EMBL/GenBank/DDBJ whole genome shotgun (WGS) entry which is preliminary data.</text>
</comment>
<reference evidence="3 4" key="1">
    <citation type="submission" date="2020-01" db="EMBL/GenBank/DDBJ databases">
        <authorList>
            <person name="Lee S.D."/>
        </authorList>
    </citation>
    <scope>NUCLEOTIDE SEQUENCE [LARGE SCALE GENOMIC DNA]</scope>
    <source>
        <strain evidence="3 4">SAP-35</strain>
    </source>
</reference>
<feature type="transmembrane region" description="Helical" evidence="1">
    <location>
        <begin position="146"/>
        <end position="167"/>
    </location>
</feature>
<feature type="transmembrane region" description="Helical" evidence="1">
    <location>
        <begin position="37"/>
        <end position="57"/>
    </location>
</feature>
<name>A0ABX0FFY7_9BURK</name>
<proteinExistence type="predicted"/>
<reference evidence="4" key="2">
    <citation type="submission" date="2023-07" db="EMBL/GenBank/DDBJ databases">
        <title>Duganella aceri sp. nov., isolated from tree sap.</title>
        <authorList>
            <person name="Kim I.S."/>
        </authorList>
    </citation>
    <scope>NUCLEOTIDE SEQUENCE [LARGE SCALE GENOMIC DNA]</scope>
    <source>
        <strain evidence="4">SAP-35</strain>
    </source>
</reference>
<dbReference type="InterPro" id="IPR052710">
    <property type="entry name" value="CAAX_protease"/>
</dbReference>
<keyword evidence="3" id="KW-0378">Hydrolase</keyword>
<sequence>MNDYPIASLAGLLIALGATTLLAFLKHADKRAAIDQSRHLSVTWGTCLALLALVLFWERRTLSSLGIVWGNYWAWAIGFALGGLILGTSVVSIWTAGRAGKQAIPEDSEQGLMRLLQTPLWFRYVVVLTAGITEEIMFRGYPIERLLELTGNLWLAAAIPLAVFVFAHLSAWSLGHLVGVFFGGAVLTGLYLWQRDLIACIIAHTLIDSLIIFLPAMLKKLAARPAKPATAS</sequence>
<dbReference type="Pfam" id="PF02517">
    <property type="entry name" value="Rce1-like"/>
    <property type="match status" value="1"/>
</dbReference>
<feature type="transmembrane region" description="Helical" evidence="1">
    <location>
        <begin position="197"/>
        <end position="218"/>
    </location>
</feature>
<evidence type="ECO:0000259" key="2">
    <source>
        <dbReference type="Pfam" id="PF02517"/>
    </source>
</evidence>
<accession>A0ABX0FFY7</accession>
<evidence type="ECO:0000313" key="3">
    <source>
        <dbReference type="EMBL" id="NGZ83415.1"/>
    </source>
</evidence>
<feature type="transmembrane region" description="Helical" evidence="1">
    <location>
        <begin position="6"/>
        <end position="25"/>
    </location>
</feature>
<keyword evidence="1" id="KW-1133">Transmembrane helix</keyword>
<dbReference type="PANTHER" id="PTHR36435:SF1">
    <property type="entry name" value="CAAX AMINO TERMINAL PROTEASE FAMILY PROTEIN"/>
    <property type="match status" value="1"/>
</dbReference>
<feature type="transmembrane region" description="Helical" evidence="1">
    <location>
        <begin position="173"/>
        <end position="192"/>
    </location>
</feature>
<keyword evidence="1" id="KW-0472">Membrane</keyword>
<keyword evidence="1" id="KW-0812">Transmembrane</keyword>
<dbReference type="InterPro" id="IPR003675">
    <property type="entry name" value="Rce1/LyrA-like_dom"/>
</dbReference>
<protein>
    <submittedName>
        <fullName evidence="3">CPBP family intramembrane metalloprotease</fullName>
    </submittedName>
</protein>
<evidence type="ECO:0000256" key="1">
    <source>
        <dbReference type="SAM" id="Phobius"/>
    </source>
</evidence>
<organism evidence="3 4">
    <name type="scientific">Duganella aceris</name>
    <dbReference type="NCBI Taxonomy" id="2703883"/>
    <lineage>
        <taxon>Bacteria</taxon>
        <taxon>Pseudomonadati</taxon>
        <taxon>Pseudomonadota</taxon>
        <taxon>Betaproteobacteria</taxon>
        <taxon>Burkholderiales</taxon>
        <taxon>Oxalobacteraceae</taxon>
        <taxon>Telluria group</taxon>
        <taxon>Duganella</taxon>
    </lineage>
</organism>
<dbReference type="PANTHER" id="PTHR36435">
    <property type="entry name" value="SLR1288 PROTEIN"/>
    <property type="match status" value="1"/>
</dbReference>
<evidence type="ECO:0000313" key="4">
    <source>
        <dbReference type="Proteomes" id="UP000666369"/>
    </source>
</evidence>
<feature type="domain" description="CAAX prenyl protease 2/Lysostaphin resistance protein A-like" evidence="2">
    <location>
        <begin position="118"/>
        <end position="209"/>
    </location>
</feature>
<keyword evidence="4" id="KW-1185">Reference proteome</keyword>